<dbReference type="AlphaFoldDB" id="A0A087UKT8"/>
<dbReference type="EMBL" id="KK120291">
    <property type="protein sequence ID" value="KFM77977.1"/>
    <property type="molecule type" value="Genomic_DNA"/>
</dbReference>
<evidence type="ECO:0000256" key="1">
    <source>
        <dbReference type="SAM" id="MobiDB-lite"/>
    </source>
</evidence>
<name>A0A087UKT8_STEMI</name>
<proteinExistence type="predicted"/>
<evidence type="ECO:0000313" key="3">
    <source>
        <dbReference type="Proteomes" id="UP000054359"/>
    </source>
</evidence>
<keyword evidence="3" id="KW-1185">Reference proteome</keyword>
<protein>
    <submittedName>
        <fullName evidence="2">Uncharacterized protein</fullName>
    </submittedName>
</protein>
<dbReference type="Proteomes" id="UP000054359">
    <property type="component" value="Unassembled WGS sequence"/>
</dbReference>
<accession>A0A087UKT8</accession>
<organism evidence="2 3">
    <name type="scientific">Stegodyphus mimosarum</name>
    <name type="common">African social velvet spider</name>
    <dbReference type="NCBI Taxonomy" id="407821"/>
    <lineage>
        <taxon>Eukaryota</taxon>
        <taxon>Metazoa</taxon>
        <taxon>Ecdysozoa</taxon>
        <taxon>Arthropoda</taxon>
        <taxon>Chelicerata</taxon>
        <taxon>Arachnida</taxon>
        <taxon>Araneae</taxon>
        <taxon>Araneomorphae</taxon>
        <taxon>Entelegynae</taxon>
        <taxon>Eresoidea</taxon>
        <taxon>Eresidae</taxon>
        <taxon>Stegodyphus</taxon>
    </lineage>
</organism>
<dbReference type="OrthoDB" id="6437939at2759"/>
<sequence>MMAVSLVIISQKPEVFPFHVVKKTSCHPVKTKHKDKIEKRKHRFWKWQVIQGNVFYKTLRAASVNEILLFMLEKYWCCFHKDILSNFWLSICNSKNKKIQKFICHMLSSHCNIKTGNLKTSEDYILHNSLCKCYSNISTTENNTATYKLMSPNHCKCNCLLSECHICKDIFHKNSDKVNKNLQVKRKQSNSFDQETVTINSVKFHVPESNPNKANSGELDWKKIEQSCSETWQTFLVTDPAFSSKKRKLSVSSVESASPMSSHHSVKSEASYHSLAIHHNSVSQTSKTNSGVFHDAEFDQAVTDSCQVSCASSKDQEIHHHSLKSGDYPTQNLEIGNHSDSNSASQILVTEKCVYSLESDQASVNTNKISFNLSEDPRLHFYRNRKQKDGIHLKRVKWSFDCPNNRTNNNWGYAYSKKSPKKKQVQQLCINGYSLQDPRLTHGAKHFQKISSTASRIRHEIKSLFRVSEPENESSHKNNTPTKDVQVSKENRNLADVILSKQNKDLTEHELGSKISVKYNHLKDAITSSRKLQCDSVSPSNLKKVDVNCYQKEHPTSYEMMQPVDEASNGKSKPKISLKNSKCVRDSSFKKNFQNRNSLLASSSVTSTGESIIEQQAAENTEITKETIVAILVNVANNETEPAAVSSISSNSVLKLDLKSNSACKSELQGMSVSSVSNSKKHDVNEMSDVLGLSIRSPIPVTAKSKQISPNQMQTLLQIESASPKCDTEDLAVSYASVHAANTDGGNVKKLESVVLFESYEQISNSFSQSPLVNSVVSNAADMKEVAQNSVEKHFSSVGTEESTSLKCDVKDVSYSSVNAADLDKQIFQKLESVPLLESHEQKSNSVSQNPLVNSLIPNATDIKNVVPNSVGQHFPSVGTEENKSIKYDVTDVSYSSENSTNLDRQIFQKLESVPLFKSHKQISNSVFQSPRINSVNSNEVDIKKIALKSEASLLDTEESASLKCDMKADSCASHSSNLGQQIFEKFKSVPLFESDKQKLNSVSQSPVINSVTANETDLKTLASNCVPELLPSAEFDIESIPVNEITHSLAKLTFITPEIKDSHVSNHVTGVKIIQSDTNIHSENVNTKSNANKRVLIFKSDCNDLHSSNTCSEETNKNIMLSMDIFEENGALDRYYKHLNGIGFHTLDLSHITKDVTMLDSKSLESFYFLRDQLSYHESILRGLVHQASEPGTNCGWEIARKITEELEYIEGYEVACTVLFL</sequence>
<evidence type="ECO:0000313" key="2">
    <source>
        <dbReference type="EMBL" id="KFM77977.1"/>
    </source>
</evidence>
<reference evidence="2 3" key="1">
    <citation type="submission" date="2013-11" db="EMBL/GenBank/DDBJ databases">
        <title>Genome sequencing of Stegodyphus mimosarum.</title>
        <authorList>
            <person name="Bechsgaard J."/>
        </authorList>
    </citation>
    <scope>NUCLEOTIDE SEQUENCE [LARGE SCALE GENOMIC DNA]</scope>
</reference>
<feature type="region of interest" description="Disordered" evidence="1">
    <location>
        <begin position="467"/>
        <end position="486"/>
    </location>
</feature>
<feature type="non-terminal residue" evidence="2">
    <location>
        <position position="1223"/>
    </location>
</feature>
<gene>
    <name evidence="2" type="ORF">X975_00260</name>
</gene>